<organism evidence="1 2">
    <name type="scientific">Thiothrix lacustris</name>
    <dbReference type="NCBI Taxonomy" id="525917"/>
    <lineage>
        <taxon>Bacteria</taxon>
        <taxon>Pseudomonadati</taxon>
        <taxon>Pseudomonadota</taxon>
        <taxon>Gammaproteobacteria</taxon>
        <taxon>Thiotrichales</taxon>
        <taxon>Thiotrichaceae</taxon>
        <taxon>Thiothrix</taxon>
    </lineage>
</organism>
<name>A0A1Y1QXP1_9GAMM</name>
<accession>A0A1Y1QXP1</accession>
<sequence length="121" mass="13841">MIAQFMKRPEEFHLSARVFREIAEALGAELWMLFIPKFPFGAMGQGKPVKQITGEGYRLLKVFEGLPDDKRKAILDYTLFQIAETEPVQARQIREARAQYKAAPLPAGSPYPYKKCSEDFD</sequence>
<proteinExistence type="predicted"/>
<comment type="caution">
    <text evidence="1">The sequence shown here is derived from an EMBL/GenBank/DDBJ whole genome shotgun (WGS) entry which is preliminary data.</text>
</comment>
<dbReference type="AlphaFoldDB" id="A0A1Y1QXP1"/>
<dbReference type="Proteomes" id="UP000192491">
    <property type="component" value="Unassembled WGS sequence"/>
</dbReference>
<evidence type="ECO:0000313" key="1">
    <source>
        <dbReference type="EMBL" id="OQX16177.1"/>
    </source>
</evidence>
<evidence type="ECO:0000313" key="2">
    <source>
        <dbReference type="Proteomes" id="UP000192491"/>
    </source>
</evidence>
<protein>
    <submittedName>
        <fullName evidence="1">Uncharacterized protein</fullName>
    </submittedName>
</protein>
<reference evidence="1 2" key="1">
    <citation type="submission" date="2017-01" db="EMBL/GenBank/DDBJ databases">
        <title>Novel large sulfur bacteria in the metagenomes of groundwater-fed chemosynthetic microbial mats in the Lake Huron basin.</title>
        <authorList>
            <person name="Sharrar A.M."/>
            <person name="Flood B.E."/>
            <person name="Bailey J.V."/>
            <person name="Jones D.S."/>
            <person name="Biddanda B."/>
            <person name="Ruberg S.A."/>
            <person name="Marcus D.N."/>
            <person name="Dick G.J."/>
        </authorList>
    </citation>
    <scope>NUCLEOTIDE SEQUENCE [LARGE SCALE GENOMIC DNA]</scope>
    <source>
        <strain evidence="1">A8</strain>
    </source>
</reference>
<gene>
    <name evidence="1" type="ORF">BWK73_04755</name>
</gene>
<dbReference type="EMBL" id="MTEJ01000007">
    <property type="protein sequence ID" value="OQX16177.1"/>
    <property type="molecule type" value="Genomic_DNA"/>
</dbReference>